<proteinExistence type="predicted"/>
<dbReference type="HOGENOM" id="CLU_3188992_0_0_9"/>
<dbReference type="EMBL" id="ACIP02000002">
    <property type="protein sequence ID" value="EEP28127.1"/>
    <property type="molecule type" value="Genomic_DNA"/>
</dbReference>
<sequence length="46" mass="5163">MLYLIYTRTISVLQRIIGVTGRIRQRPGRIKAIKNGTEGGLKARHG</sequence>
<dbReference type="Proteomes" id="UP000003494">
    <property type="component" value="Unassembled WGS sequence"/>
</dbReference>
<gene>
    <name evidence="1" type="ORF">GCWU000342_00935</name>
</gene>
<name>C4GAI5_9FIRM</name>
<protein>
    <submittedName>
        <fullName evidence="1">Uncharacterized protein</fullName>
    </submittedName>
</protein>
<comment type="caution">
    <text evidence="1">The sequence shown here is derived from an EMBL/GenBank/DDBJ whole genome shotgun (WGS) entry which is preliminary data.</text>
</comment>
<keyword evidence="2" id="KW-1185">Reference proteome</keyword>
<evidence type="ECO:0000313" key="2">
    <source>
        <dbReference type="Proteomes" id="UP000003494"/>
    </source>
</evidence>
<dbReference type="AlphaFoldDB" id="C4GAI5"/>
<evidence type="ECO:0000313" key="1">
    <source>
        <dbReference type="EMBL" id="EEP28127.1"/>
    </source>
</evidence>
<accession>C4GAI5</accession>
<organism evidence="1 2">
    <name type="scientific">Shuttleworthella satelles DSM 14600</name>
    <dbReference type="NCBI Taxonomy" id="626523"/>
    <lineage>
        <taxon>Bacteria</taxon>
        <taxon>Bacillati</taxon>
        <taxon>Bacillota</taxon>
        <taxon>Clostridia</taxon>
        <taxon>Lachnospirales</taxon>
        <taxon>Lachnospiraceae</taxon>
        <taxon>Shuttleworthella</taxon>
    </lineage>
</organism>
<reference evidence="1" key="1">
    <citation type="submission" date="2009-04" db="EMBL/GenBank/DDBJ databases">
        <authorList>
            <person name="Weinstock G."/>
            <person name="Sodergren E."/>
            <person name="Clifton S."/>
            <person name="Fulton L."/>
            <person name="Fulton B."/>
            <person name="Courtney L."/>
            <person name="Fronick C."/>
            <person name="Harrison M."/>
            <person name="Strong C."/>
            <person name="Farmer C."/>
            <person name="Delahaunty K."/>
            <person name="Markovic C."/>
            <person name="Hall O."/>
            <person name="Minx P."/>
            <person name="Tomlinson C."/>
            <person name="Mitreva M."/>
            <person name="Nelson J."/>
            <person name="Hou S."/>
            <person name="Wollam A."/>
            <person name="Pepin K.H."/>
            <person name="Johnson M."/>
            <person name="Bhonagiri V."/>
            <person name="Nash W.E."/>
            <person name="Warren W."/>
            <person name="Chinwalla A."/>
            <person name="Mardis E.R."/>
            <person name="Wilson R.K."/>
        </authorList>
    </citation>
    <scope>NUCLEOTIDE SEQUENCE [LARGE SCALE GENOMIC DNA]</scope>
    <source>
        <strain evidence="1">DSM 14600</strain>
    </source>
</reference>